<protein>
    <submittedName>
        <fullName evidence="1">Uncharacterized protein</fullName>
    </submittedName>
</protein>
<sequence>MISAKNEPGTLRPEESVRLINRDKDENACNPLARKELLIYGMTRKELKDRENILNSDSMTSFPRRSHVRLKVVQDGHPRASLYHERNSLGHTLKGCNLNLRQMRCWTCTWQIQLTLCSSILSETPLRDFFNLILQDINPEALLSL</sequence>
<dbReference type="AlphaFoldDB" id="A0A367L927"/>
<proteinExistence type="predicted"/>
<name>A0A367L927_9HYPO</name>
<keyword evidence="2" id="KW-1185">Reference proteome</keyword>
<dbReference type="Proteomes" id="UP000253664">
    <property type="component" value="Unassembled WGS sequence"/>
</dbReference>
<dbReference type="EMBL" id="LKCN02000011">
    <property type="protein sequence ID" value="RCI10931.1"/>
    <property type="molecule type" value="Genomic_DNA"/>
</dbReference>
<evidence type="ECO:0000313" key="1">
    <source>
        <dbReference type="EMBL" id="RCI10931.1"/>
    </source>
</evidence>
<accession>A0A367L927</accession>
<reference evidence="1 2" key="1">
    <citation type="journal article" date="2015" name="BMC Genomics">
        <title>Insights from the genome of Ophiocordyceps polyrhachis-furcata to pathogenicity and host specificity in insect fungi.</title>
        <authorList>
            <person name="Wichadakul D."/>
            <person name="Kobmoo N."/>
            <person name="Ingsriswang S."/>
            <person name="Tangphatsornruang S."/>
            <person name="Chantasingh D."/>
            <person name="Luangsa-ard J.J."/>
            <person name="Eurwilaichitr L."/>
        </authorList>
    </citation>
    <scope>NUCLEOTIDE SEQUENCE [LARGE SCALE GENOMIC DNA]</scope>
    <source>
        <strain evidence="1 2">BCC 54312</strain>
    </source>
</reference>
<gene>
    <name evidence="1" type="ORF">L249_5164</name>
</gene>
<comment type="caution">
    <text evidence="1">The sequence shown here is derived from an EMBL/GenBank/DDBJ whole genome shotgun (WGS) entry which is preliminary data.</text>
</comment>
<organism evidence="1 2">
    <name type="scientific">Ophiocordyceps polyrhachis-furcata BCC 54312</name>
    <dbReference type="NCBI Taxonomy" id="1330021"/>
    <lineage>
        <taxon>Eukaryota</taxon>
        <taxon>Fungi</taxon>
        <taxon>Dikarya</taxon>
        <taxon>Ascomycota</taxon>
        <taxon>Pezizomycotina</taxon>
        <taxon>Sordariomycetes</taxon>
        <taxon>Hypocreomycetidae</taxon>
        <taxon>Hypocreales</taxon>
        <taxon>Ophiocordycipitaceae</taxon>
        <taxon>Ophiocordyceps</taxon>
    </lineage>
</organism>
<evidence type="ECO:0000313" key="2">
    <source>
        <dbReference type="Proteomes" id="UP000253664"/>
    </source>
</evidence>